<protein>
    <submittedName>
        <fullName evidence="1">Uncharacterized protein</fullName>
    </submittedName>
</protein>
<organism evidence="1 2">
    <name type="scientific">Rhodofomes roseus</name>
    <dbReference type="NCBI Taxonomy" id="34475"/>
    <lineage>
        <taxon>Eukaryota</taxon>
        <taxon>Fungi</taxon>
        <taxon>Dikarya</taxon>
        <taxon>Basidiomycota</taxon>
        <taxon>Agaricomycotina</taxon>
        <taxon>Agaricomycetes</taxon>
        <taxon>Polyporales</taxon>
        <taxon>Rhodofomes</taxon>
    </lineage>
</organism>
<dbReference type="SUPFAM" id="SSF51735">
    <property type="entry name" value="NAD(P)-binding Rossmann-fold domains"/>
    <property type="match status" value="1"/>
</dbReference>
<reference evidence="1 2" key="1">
    <citation type="journal article" date="2021" name="Environ. Microbiol.">
        <title>Gene family expansions and transcriptome signatures uncover fungal adaptations to wood decay.</title>
        <authorList>
            <person name="Hage H."/>
            <person name="Miyauchi S."/>
            <person name="Viragh M."/>
            <person name="Drula E."/>
            <person name="Min B."/>
            <person name="Chaduli D."/>
            <person name="Navarro D."/>
            <person name="Favel A."/>
            <person name="Norest M."/>
            <person name="Lesage-Meessen L."/>
            <person name="Balint B."/>
            <person name="Merenyi Z."/>
            <person name="de Eugenio L."/>
            <person name="Morin E."/>
            <person name="Martinez A.T."/>
            <person name="Baldrian P."/>
            <person name="Stursova M."/>
            <person name="Martinez M.J."/>
            <person name="Novotny C."/>
            <person name="Magnuson J.K."/>
            <person name="Spatafora J.W."/>
            <person name="Maurice S."/>
            <person name="Pangilinan J."/>
            <person name="Andreopoulos W."/>
            <person name="LaButti K."/>
            <person name="Hundley H."/>
            <person name="Na H."/>
            <person name="Kuo A."/>
            <person name="Barry K."/>
            <person name="Lipzen A."/>
            <person name="Henrissat B."/>
            <person name="Riley R."/>
            <person name="Ahrendt S."/>
            <person name="Nagy L.G."/>
            <person name="Grigoriev I.V."/>
            <person name="Martin F."/>
            <person name="Rosso M.N."/>
        </authorList>
    </citation>
    <scope>NUCLEOTIDE SEQUENCE [LARGE SCALE GENOMIC DNA]</scope>
    <source>
        <strain evidence="1 2">CIRM-BRFM 1785</strain>
    </source>
</reference>
<comment type="caution">
    <text evidence="1">The sequence shown here is derived from an EMBL/GenBank/DDBJ whole genome shotgun (WGS) entry which is preliminary data.</text>
</comment>
<proteinExistence type="predicted"/>
<dbReference type="Proteomes" id="UP000814176">
    <property type="component" value="Unassembled WGS sequence"/>
</dbReference>
<dbReference type="GeneID" id="72002437"/>
<sequence>MTSALTIVHSSGLVQGRTIRVYDCIVFGHAHLDAFSESLRRMRLVGISRNALTVTVSHHGFNLILHGRNEAKLLKVKNEFQGSARTRNVKLIDLNITVVLHNVGSSQLTEEKINGLSKTELMNIINLNAIFPRMITHTLLSQLHLSSRTGPVLVQFMGSQAGELSPARLAV</sequence>
<gene>
    <name evidence="1" type="ORF">C8Q71DRAFT_725513</name>
</gene>
<dbReference type="EMBL" id="JADCUA010000017">
    <property type="protein sequence ID" value="KAH9833747.1"/>
    <property type="molecule type" value="Genomic_DNA"/>
</dbReference>
<accession>A0ABQ8K8U8</accession>
<dbReference type="InterPro" id="IPR036291">
    <property type="entry name" value="NAD(P)-bd_dom_sf"/>
</dbReference>
<name>A0ABQ8K8U8_9APHY</name>
<dbReference type="RefSeq" id="XP_047776463.1">
    <property type="nucleotide sequence ID" value="XM_047921705.1"/>
</dbReference>
<keyword evidence="2" id="KW-1185">Reference proteome</keyword>
<evidence type="ECO:0000313" key="2">
    <source>
        <dbReference type="Proteomes" id="UP000814176"/>
    </source>
</evidence>
<evidence type="ECO:0000313" key="1">
    <source>
        <dbReference type="EMBL" id="KAH9833747.1"/>
    </source>
</evidence>